<comment type="subunit">
    <text evidence="3">Interacts with GyrB.</text>
</comment>
<dbReference type="InterPro" id="IPR005584">
    <property type="entry name" value="DNA_gyrase_inhibitor_YacG"/>
</dbReference>
<evidence type="ECO:0000256" key="3">
    <source>
        <dbReference type="HAMAP-Rule" id="MF_00649"/>
    </source>
</evidence>
<feature type="binding site" evidence="3">
    <location>
        <position position="31"/>
    </location>
    <ligand>
        <name>Zn(2+)</name>
        <dbReference type="ChEBI" id="CHEBI:29105"/>
    </ligand>
</feature>
<dbReference type="Gene3D" id="3.30.50.10">
    <property type="entry name" value="Erythroid Transcription Factor GATA-1, subunit A"/>
    <property type="match status" value="1"/>
</dbReference>
<sequence length="67" mass="7753">MQEITMTTAVKCPTCGKKVLWKSENKFRPFCCERCRLIDLGAWAKEEHKIPGDNQFDDIMETDLSSQ</sequence>
<dbReference type="NCBIfam" id="NF001638">
    <property type="entry name" value="PRK00418.1"/>
    <property type="match status" value="1"/>
</dbReference>
<dbReference type="InterPro" id="IPR013088">
    <property type="entry name" value="Znf_NHR/GATA"/>
</dbReference>
<comment type="function">
    <text evidence="3">Inhibits all the catalytic activities of DNA gyrase by preventing its interaction with DNA. Acts by binding directly to the C-terminal domain of GyrB, which probably disrupts DNA binding by the gyrase.</text>
</comment>
<proteinExistence type="inferred from homology"/>
<comment type="caution">
    <text evidence="4">The sequence shown here is derived from an EMBL/GenBank/DDBJ whole genome shotgun (WGS) entry which is preliminary data.</text>
</comment>
<dbReference type="SUPFAM" id="SSF57716">
    <property type="entry name" value="Glucocorticoid receptor-like (DNA-binding domain)"/>
    <property type="match status" value="1"/>
</dbReference>
<organism evidence="4 5">
    <name type="scientific">Kistimonas scapharcae</name>
    <dbReference type="NCBI Taxonomy" id="1036133"/>
    <lineage>
        <taxon>Bacteria</taxon>
        <taxon>Pseudomonadati</taxon>
        <taxon>Pseudomonadota</taxon>
        <taxon>Gammaproteobacteria</taxon>
        <taxon>Oceanospirillales</taxon>
        <taxon>Endozoicomonadaceae</taxon>
        <taxon>Kistimonas</taxon>
    </lineage>
</organism>
<keyword evidence="1 3" id="KW-0479">Metal-binding</keyword>
<evidence type="ECO:0000256" key="1">
    <source>
        <dbReference type="ARBA" id="ARBA00022723"/>
    </source>
</evidence>
<comment type="similarity">
    <text evidence="3">Belongs to the DNA gyrase inhibitor YacG family.</text>
</comment>
<protein>
    <recommendedName>
        <fullName evidence="3">DNA gyrase inhibitor YacG</fullName>
    </recommendedName>
</protein>
<dbReference type="EMBL" id="BAABFL010000064">
    <property type="protein sequence ID" value="GAA4648333.1"/>
    <property type="molecule type" value="Genomic_DNA"/>
</dbReference>
<dbReference type="HAMAP" id="MF_00649">
    <property type="entry name" value="DNA_gyrase_inhibitor_YacG"/>
    <property type="match status" value="1"/>
</dbReference>
<dbReference type="PANTHER" id="PTHR36150">
    <property type="entry name" value="DNA GYRASE INHIBITOR YACG"/>
    <property type="match status" value="1"/>
</dbReference>
<evidence type="ECO:0000313" key="4">
    <source>
        <dbReference type="EMBL" id="GAA4648333.1"/>
    </source>
</evidence>
<dbReference type="RefSeq" id="WP_345193879.1">
    <property type="nucleotide sequence ID" value="NZ_BAABFL010000064.1"/>
</dbReference>
<reference evidence="5" key="1">
    <citation type="journal article" date="2019" name="Int. J. Syst. Evol. Microbiol.">
        <title>The Global Catalogue of Microorganisms (GCM) 10K type strain sequencing project: providing services to taxonomists for standard genome sequencing and annotation.</title>
        <authorList>
            <consortium name="The Broad Institute Genomics Platform"/>
            <consortium name="The Broad Institute Genome Sequencing Center for Infectious Disease"/>
            <person name="Wu L."/>
            <person name="Ma J."/>
        </authorList>
    </citation>
    <scope>NUCLEOTIDE SEQUENCE [LARGE SCALE GENOMIC DNA]</scope>
    <source>
        <strain evidence="5">JCM 17805</strain>
    </source>
</reference>
<comment type="cofactor">
    <cofactor evidence="3">
        <name>Zn(2+)</name>
        <dbReference type="ChEBI" id="CHEBI:29105"/>
    </cofactor>
    <text evidence="3">Binds 1 zinc ion.</text>
</comment>
<feature type="binding site" evidence="3">
    <location>
        <position position="12"/>
    </location>
    <ligand>
        <name>Zn(2+)</name>
        <dbReference type="ChEBI" id="CHEBI:29105"/>
    </ligand>
</feature>
<evidence type="ECO:0000313" key="5">
    <source>
        <dbReference type="Proteomes" id="UP001500604"/>
    </source>
</evidence>
<gene>
    <name evidence="3 4" type="primary">yacG</name>
    <name evidence="4" type="ORF">GCM10023116_06000</name>
</gene>
<evidence type="ECO:0000256" key="2">
    <source>
        <dbReference type="ARBA" id="ARBA00022833"/>
    </source>
</evidence>
<dbReference type="PANTHER" id="PTHR36150:SF1">
    <property type="entry name" value="DNA GYRASE INHIBITOR YACG"/>
    <property type="match status" value="1"/>
</dbReference>
<dbReference type="Pfam" id="PF03884">
    <property type="entry name" value="YacG"/>
    <property type="match status" value="1"/>
</dbReference>
<feature type="binding site" evidence="3">
    <location>
        <position position="35"/>
    </location>
    <ligand>
        <name>Zn(2+)</name>
        <dbReference type="ChEBI" id="CHEBI:29105"/>
    </ligand>
</feature>
<name>A0ABP8UWP4_9GAMM</name>
<accession>A0ABP8UWP4</accession>
<keyword evidence="2 3" id="KW-0862">Zinc</keyword>
<keyword evidence="5" id="KW-1185">Reference proteome</keyword>
<dbReference type="Proteomes" id="UP001500604">
    <property type="component" value="Unassembled WGS sequence"/>
</dbReference>
<feature type="binding site" evidence="3">
    <location>
        <position position="15"/>
    </location>
    <ligand>
        <name>Zn(2+)</name>
        <dbReference type="ChEBI" id="CHEBI:29105"/>
    </ligand>
</feature>